<feature type="compositionally biased region" description="Basic and acidic residues" evidence="1">
    <location>
        <begin position="86"/>
        <end position="101"/>
    </location>
</feature>
<protein>
    <submittedName>
        <fullName evidence="2">Uncharacterized protein</fullName>
    </submittedName>
</protein>
<feature type="compositionally biased region" description="Gly residues" evidence="1">
    <location>
        <begin position="73"/>
        <end position="83"/>
    </location>
</feature>
<proteinExistence type="predicted"/>
<feature type="region of interest" description="Disordered" evidence="1">
    <location>
        <begin position="46"/>
        <end position="101"/>
    </location>
</feature>
<feature type="compositionally biased region" description="Basic and acidic residues" evidence="1">
    <location>
        <begin position="46"/>
        <end position="55"/>
    </location>
</feature>
<dbReference type="AlphaFoldDB" id="A0A2V4C6U8"/>
<sequence>MKTLFKSKIIFVFALTVTGILFSCKNNEQDGYSDKIETLQATEDDTLKTESDTTKIDGFSTTNKSPKGSSGTDKGGTGTGSGPGESPKDGATDSGPSEKTK</sequence>
<dbReference type="PROSITE" id="PS51257">
    <property type="entry name" value="PROKAR_LIPOPROTEIN"/>
    <property type="match status" value="1"/>
</dbReference>
<dbReference type="Proteomes" id="UP000247681">
    <property type="component" value="Unassembled WGS sequence"/>
</dbReference>
<reference evidence="2 3" key="1">
    <citation type="submission" date="2018-05" db="EMBL/GenBank/DDBJ databases">
        <title>Flavobacterium sp. strain IMCC34758, incomplete genome.</title>
        <authorList>
            <person name="Joung Y."/>
        </authorList>
    </citation>
    <scope>NUCLEOTIDE SEQUENCE [LARGE SCALE GENOMIC DNA]</scope>
    <source>
        <strain evidence="2 3">IMCC34758</strain>
    </source>
</reference>
<organism evidence="2 3">
    <name type="scientific">Flavobacterium hydrophilum</name>
    <dbReference type="NCBI Taxonomy" id="2211445"/>
    <lineage>
        <taxon>Bacteria</taxon>
        <taxon>Pseudomonadati</taxon>
        <taxon>Bacteroidota</taxon>
        <taxon>Flavobacteriia</taxon>
        <taxon>Flavobacteriales</taxon>
        <taxon>Flavobacteriaceae</taxon>
        <taxon>Flavobacterium</taxon>
    </lineage>
</organism>
<gene>
    <name evidence="2" type="ORF">DMB68_08075</name>
</gene>
<keyword evidence="3" id="KW-1185">Reference proteome</keyword>
<evidence type="ECO:0000313" key="3">
    <source>
        <dbReference type="Proteomes" id="UP000247681"/>
    </source>
</evidence>
<evidence type="ECO:0000256" key="1">
    <source>
        <dbReference type="SAM" id="MobiDB-lite"/>
    </source>
</evidence>
<comment type="caution">
    <text evidence="2">The sequence shown here is derived from an EMBL/GenBank/DDBJ whole genome shotgun (WGS) entry which is preliminary data.</text>
</comment>
<name>A0A2V4C6U8_9FLAO</name>
<dbReference type="OrthoDB" id="1366487at2"/>
<dbReference type="RefSeq" id="WP_110346092.1">
    <property type="nucleotide sequence ID" value="NZ_QJHL01000001.1"/>
</dbReference>
<dbReference type="EMBL" id="QJHL01000001">
    <property type="protein sequence ID" value="PXY47091.1"/>
    <property type="molecule type" value="Genomic_DNA"/>
</dbReference>
<accession>A0A2V4C6U8</accession>
<evidence type="ECO:0000313" key="2">
    <source>
        <dbReference type="EMBL" id="PXY47091.1"/>
    </source>
</evidence>